<dbReference type="GO" id="GO:0046872">
    <property type="term" value="F:metal ion binding"/>
    <property type="evidence" value="ECO:0007669"/>
    <property type="project" value="UniProtKB-KW"/>
</dbReference>
<dbReference type="Gene3D" id="3.40.30.10">
    <property type="entry name" value="Glutaredoxin"/>
    <property type="match status" value="1"/>
</dbReference>
<comment type="similarity">
    <text evidence="1">Belongs to the SCO1/2 family.</text>
</comment>
<dbReference type="AlphaFoldDB" id="A0A1I6JPL5"/>
<dbReference type="RefSeq" id="WP_092015289.1">
    <property type="nucleotide sequence ID" value="NZ_FOYW01000003.1"/>
</dbReference>
<protein>
    <submittedName>
        <fullName evidence="4">Cytochrome oxidase Cu insertion factor, SCO1/SenC/PrrC family</fullName>
    </submittedName>
</protein>
<dbReference type="SUPFAM" id="SSF52833">
    <property type="entry name" value="Thioredoxin-like"/>
    <property type="match status" value="1"/>
</dbReference>
<dbReference type="PANTHER" id="PTHR12151">
    <property type="entry name" value="ELECTRON TRANSPORT PROTIN SCO1/SENC FAMILY MEMBER"/>
    <property type="match status" value="1"/>
</dbReference>
<name>A0A1I6JPL5_9GAMM</name>
<keyword evidence="2" id="KW-0479">Metal-binding</keyword>
<evidence type="ECO:0000256" key="2">
    <source>
        <dbReference type="PIRSR" id="PIRSR603782-1"/>
    </source>
</evidence>
<organism evidence="4 5">
    <name type="scientific">Marinobacter daqiaonensis</name>
    <dbReference type="NCBI Taxonomy" id="650891"/>
    <lineage>
        <taxon>Bacteria</taxon>
        <taxon>Pseudomonadati</taxon>
        <taxon>Pseudomonadota</taxon>
        <taxon>Gammaproteobacteria</taxon>
        <taxon>Pseudomonadales</taxon>
        <taxon>Marinobacteraceae</taxon>
        <taxon>Marinobacter</taxon>
    </lineage>
</organism>
<reference evidence="4 5" key="1">
    <citation type="submission" date="2016-10" db="EMBL/GenBank/DDBJ databases">
        <authorList>
            <person name="de Groot N.N."/>
        </authorList>
    </citation>
    <scope>NUCLEOTIDE SEQUENCE [LARGE SCALE GENOMIC DNA]</scope>
    <source>
        <strain evidence="4 5">CGMCC 1.9167</strain>
    </source>
</reference>
<keyword evidence="3" id="KW-1015">Disulfide bond</keyword>
<dbReference type="InterPro" id="IPR036249">
    <property type="entry name" value="Thioredoxin-like_sf"/>
</dbReference>
<gene>
    <name evidence="4" type="ORF">SAMN05216203_3129</name>
</gene>
<evidence type="ECO:0000256" key="3">
    <source>
        <dbReference type="PIRSR" id="PIRSR603782-2"/>
    </source>
</evidence>
<evidence type="ECO:0000313" key="5">
    <source>
        <dbReference type="Proteomes" id="UP000198644"/>
    </source>
</evidence>
<feature type="binding site" evidence="2">
    <location>
        <position position="83"/>
    </location>
    <ligand>
        <name>Cu cation</name>
        <dbReference type="ChEBI" id="CHEBI:23378"/>
    </ligand>
</feature>
<dbReference type="Pfam" id="PF02630">
    <property type="entry name" value="SCO1-SenC"/>
    <property type="match status" value="1"/>
</dbReference>
<keyword evidence="5" id="KW-1185">Reference proteome</keyword>
<sequence>MNTHTLKFSLPRRLLATAFVLLIAAAVLALPWLPAVMDRDDFYGLRVDLPAEPLPGPGGEPLTTPEGSLDVVFFGFQHCNSVCPARMLNLMTLHRRLSSAPVRFVFVSLDPERDSGESLENAMATMGPTFLAVRPETGQQARQLASRYHDYSSRNGMGDGYDIEHSGHLHVVSSRGRRELLYTSRELDLDRVVADLRQLLSSVPAGTSEIALNDH</sequence>
<evidence type="ECO:0000256" key="1">
    <source>
        <dbReference type="ARBA" id="ARBA00010996"/>
    </source>
</evidence>
<accession>A0A1I6JPL5</accession>
<dbReference type="InterPro" id="IPR003782">
    <property type="entry name" value="SCO1/SenC"/>
</dbReference>
<dbReference type="EMBL" id="FOYW01000003">
    <property type="protein sequence ID" value="SFR80929.1"/>
    <property type="molecule type" value="Genomic_DNA"/>
</dbReference>
<feature type="binding site" evidence="2">
    <location>
        <position position="165"/>
    </location>
    <ligand>
        <name>Cu cation</name>
        <dbReference type="ChEBI" id="CHEBI:23378"/>
    </ligand>
</feature>
<feature type="disulfide bond" description="Redox-active" evidence="3">
    <location>
        <begin position="79"/>
        <end position="83"/>
    </location>
</feature>
<keyword evidence="2" id="KW-0186">Copper</keyword>
<dbReference type="CDD" id="cd02968">
    <property type="entry name" value="SCO"/>
    <property type="match status" value="1"/>
</dbReference>
<proteinExistence type="inferred from homology"/>
<feature type="binding site" evidence="2">
    <location>
        <position position="79"/>
    </location>
    <ligand>
        <name>Cu cation</name>
        <dbReference type="ChEBI" id="CHEBI:23378"/>
    </ligand>
</feature>
<dbReference type="Proteomes" id="UP000198644">
    <property type="component" value="Unassembled WGS sequence"/>
</dbReference>
<dbReference type="STRING" id="650891.SAMN05216203_3129"/>
<dbReference type="OrthoDB" id="5616157at2"/>
<evidence type="ECO:0000313" key="4">
    <source>
        <dbReference type="EMBL" id="SFR80929.1"/>
    </source>
</evidence>
<dbReference type="PANTHER" id="PTHR12151:SF25">
    <property type="entry name" value="LINALOOL DEHYDRATASE_ISOMERASE DOMAIN-CONTAINING PROTEIN"/>
    <property type="match status" value="1"/>
</dbReference>